<dbReference type="KEGG" id="halg:HUG10_04120"/>
<evidence type="ECO:0000313" key="3">
    <source>
        <dbReference type="Proteomes" id="UP000509750"/>
    </source>
</evidence>
<dbReference type="AlphaFoldDB" id="A0A7D5KWJ9"/>
<proteinExistence type="predicted"/>
<feature type="region of interest" description="Disordered" evidence="1">
    <location>
        <begin position="27"/>
        <end position="46"/>
    </location>
</feature>
<dbReference type="Proteomes" id="UP000509750">
    <property type="component" value="Chromosome"/>
</dbReference>
<gene>
    <name evidence="2" type="ORF">HUG10_04120</name>
</gene>
<dbReference type="GeneID" id="56027991"/>
<dbReference type="EMBL" id="CP058529">
    <property type="protein sequence ID" value="QLG26778.1"/>
    <property type="molecule type" value="Genomic_DNA"/>
</dbReference>
<dbReference type="Pfam" id="PF24381">
    <property type="entry name" value="DUF7537"/>
    <property type="match status" value="1"/>
</dbReference>
<dbReference type="OrthoDB" id="237998at2157"/>
<sequence>MANTPRRWVLALALVMVTAPAAGPLVAAQEGEDRSEPPGVTDGELDSSTSLLRAHTSALLADGFSANGSANVTVYRRGVLVDVHRTANRSVVVDGAEYRQSQQTDAKATVGSATRGTEFWGNDSVEARQRVENGRTSYETGEGKSNGSLSAAFLMRPYLRSATYTVTDTGTANGSSSSGEPIGGEMRYTLTATELENATHIETQLPNGASDPRNFSATVVVDEDGRIHEFDATLDYTIKGSDRTHTISFDLQELGVSSVSRPSWVGEALGETGTTTGT</sequence>
<reference evidence="2 3" key="1">
    <citation type="submission" date="2020-07" db="EMBL/GenBank/DDBJ databases">
        <title>Gai3-2, isolated from salt lake.</title>
        <authorList>
            <person name="Cui H."/>
            <person name="Shi X."/>
        </authorList>
    </citation>
    <scope>NUCLEOTIDE SEQUENCE [LARGE SCALE GENOMIC DNA]</scope>
    <source>
        <strain evidence="2 3">Gai3-2</strain>
    </source>
</reference>
<protein>
    <submittedName>
        <fullName evidence="2">Uncharacterized protein</fullName>
    </submittedName>
</protein>
<dbReference type="InterPro" id="IPR055959">
    <property type="entry name" value="DUF7537"/>
</dbReference>
<keyword evidence="3" id="KW-1185">Reference proteome</keyword>
<evidence type="ECO:0000313" key="2">
    <source>
        <dbReference type="EMBL" id="QLG26778.1"/>
    </source>
</evidence>
<dbReference type="RefSeq" id="WP_179168353.1">
    <property type="nucleotide sequence ID" value="NZ_CP058529.1"/>
</dbReference>
<organism evidence="2 3">
    <name type="scientific">Halorarum halophilum</name>
    <dbReference type="NCBI Taxonomy" id="2743090"/>
    <lineage>
        <taxon>Archaea</taxon>
        <taxon>Methanobacteriati</taxon>
        <taxon>Methanobacteriota</taxon>
        <taxon>Stenosarchaea group</taxon>
        <taxon>Halobacteria</taxon>
        <taxon>Halobacteriales</taxon>
        <taxon>Haloferacaceae</taxon>
        <taxon>Halorarum</taxon>
    </lineage>
</organism>
<name>A0A7D5KWJ9_9EURY</name>
<accession>A0A7D5KWJ9</accession>
<evidence type="ECO:0000256" key="1">
    <source>
        <dbReference type="SAM" id="MobiDB-lite"/>
    </source>
</evidence>